<gene>
    <name evidence="5" type="ORF">H9655_16330</name>
</gene>
<sequence>MSWVTDIQKALDYIEANLLEKLHSEEVAKQANTSPFHFQRTFAILTDMTLGEYIRRRRLTSAAIELGNFDEKIIDIALKYGYETPEAFTKAFKKQHHISPSEVKKYRGKLQLYQPLKIHVTLEGVEPMNHTIISKESFQVVGIRKNYSLENDENLKEIPKFWNQVNQDGTCERLLSLNNGSIKGLLGVCVDYKKQQEIEYWIAVNYDGDSTNFETITIPASTWAVFQVTGEMPQAMQHTWKQIFSEWFPTSGYRHAGTVELEVYPEGDSNRSDFYSEIWVPVIKEL</sequence>
<dbReference type="InterPro" id="IPR050959">
    <property type="entry name" value="MarA-like"/>
</dbReference>
<evidence type="ECO:0000256" key="2">
    <source>
        <dbReference type="ARBA" id="ARBA00023125"/>
    </source>
</evidence>
<dbReference type="Gene3D" id="1.10.10.60">
    <property type="entry name" value="Homeodomain-like"/>
    <property type="match status" value="2"/>
</dbReference>
<dbReference type="EMBL" id="JACSQT010000008">
    <property type="protein sequence ID" value="MBD7938604.1"/>
    <property type="molecule type" value="Genomic_DNA"/>
</dbReference>
<dbReference type="InterPro" id="IPR010499">
    <property type="entry name" value="AraC_E-bd"/>
</dbReference>
<dbReference type="SUPFAM" id="SSF55136">
    <property type="entry name" value="Probable bacterial effector-binding domain"/>
    <property type="match status" value="1"/>
</dbReference>
<dbReference type="PANTHER" id="PTHR47504:SF5">
    <property type="entry name" value="RIGHT ORIGIN-BINDING PROTEIN"/>
    <property type="match status" value="1"/>
</dbReference>
<evidence type="ECO:0000313" key="6">
    <source>
        <dbReference type="Proteomes" id="UP000657931"/>
    </source>
</evidence>
<evidence type="ECO:0000313" key="5">
    <source>
        <dbReference type="EMBL" id="MBD7938604.1"/>
    </source>
</evidence>
<keyword evidence="1" id="KW-0805">Transcription regulation</keyword>
<name>A0ABR8QSU9_9BACI</name>
<dbReference type="Gene3D" id="3.20.80.10">
    <property type="entry name" value="Regulatory factor, effector binding domain"/>
    <property type="match status" value="1"/>
</dbReference>
<dbReference type="InterPro" id="IPR009057">
    <property type="entry name" value="Homeodomain-like_sf"/>
</dbReference>
<feature type="domain" description="HTH araC/xylS-type" evidence="4">
    <location>
        <begin position="8"/>
        <end position="106"/>
    </location>
</feature>
<evidence type="ECO:0000256" key="1">
    <source>
        <dbReference type="ARBA" id="ARBA00023015"/>
    </source>
</evidence>
<dbReference type="InterPro" id="IPR011256">
    <property type="entry name" value="Reg_factor_effector_dom_sf"/>
</dbReference>
<dbReference type="PANTHER" id="PTHR47504">
    <property type="entry name" value="RIGHT ORIGIN-BINDING PROTEIN"/>
    <property type="match status" value="1"/>
</dbReference>
<protein>
    <submittedName>
        <fullName evidence="5">AraC family transcriptional regulator</fullName>
    </submittedName>
</protein>
<dbReference type="Pfam" id="PF14526">
    <property type="entry name" value="Cass2"/>
    <property type="match status" value="1"/>
</dbReference>
<dbReference type="PROSITE" id="PS01124">
    <property type="entry name" value="HTH_ARAC_FAMILY_2"/>
    <property type="match status" value="1"/>
</dbReference>
<dbReference type="InterPro" id="IPR029441">
    <property type="entry name" value="Cass2"/>
</dbReference>
<dbReference type="InterPro" id="IPR018060">
    <property type="entry name" value="HTH_AraC"/>
</dbReference>
<organism evidence="5 6">
    <name type="scientific">Cytobacillus stercorigallinarum</name>
    <dbReference type="NCBI Taxonomy" id="2762240"/>
    <lineage>
        <taxon>Bacteria</taxon>
        <taxon>Bacillati</taxon>
        <taxon>Bacillota</taxon>
        <taxon>Bacilli</taxon>
        <taxon>Bacillales</taxon>
        <taxon>Bacillaceae</taxon>
        <taxon>Cytobacillus</taxon>
    </lineage>
</organism>
<keyword evidence="2" id="KW-0238">DNA-binding</keyword>
<dbReference type="Pfam" id="PF12833">
    <property type="entry name" value="HTH_18"/>
    <property type="match status" value="1"/>
</dbReference>
<accession>A0ABR8QSU9</accession>
<dbReference type="SUPFAM" id="SSF46689">
    <property type="entry name" value="Homeodomain-like"/>
    <property type="match status" value="2"/>
</dbReference>
<dbReference type="Proteomes" id="UP000657931">
    <property type="component" value="Unassembled WGS sequence"/>
</dbReference>
<evidence type="ECO:0000259" key="4">
    <source>
        <dbReference type="PROSITE" id="PS01124"/>
    </source>
</evidence>
<dbReference type="SMART" id="SM00342">
    <property type="entry name" value="HTH_ARAC"/>
    <property type="match status" value="1"/>
</dbReference>
<reference evidence="5 6" key="1">
    <citation type="submission" date="2020-08" db="EMBL/GenBank/DDBJ databases">
        <title>A Genomic Blueprint of the Chicken Gut Microbiome.</title>
        <authorList>
            <person name="Gilroy R."/>
            <person name="Ravi A."/>
            <person name="Getino M."/>
            <person name="Pursley I."/>
            <person name="Horton D.L."/>
            <person name="Alikhan N.-F."/>
            <person name="Baker D."/>
            <person name="Gharbi K."/>
            <person name="Hall N."/>
            <person name="Watson M."/>
            <person name="Adriaenssens E.M."/>
            <person name="Foster-Nyarko E."/>
            <person name="Jarju S."/>
            <person name="Secka A."/>
            <person name="Antonio M."/>
            <person name="Oren A."/>
            <person name="Chaudhuri R."/>
            <person name="La Ragione R.M."/>
            <person name="Hildebrand F."/>
            <person name="Pallen M.J."/>
        </authorList>
    </citation>
    <scope>NUCLEOTIDE SEQUENCE [LARGE SCALE GENOMIC DNA]</scope>
    <source>
        <strain evidence="5 6">Sa5YUA1</strain>
    </source>
</reference>
<comment type="caution">
    <text evidence="5">The sequence shown here is derived from an EMBL/GenBank/DDBJ whole genome shotgun (WGS) entry which is preliminary data.</text>
</comment>
<dbReference type="SMART" id="SM00871">
    <property type="entry name" value="AraC_E_bind"/>
    <property type="match status" value="1"/>
</dbReference>
<proteinExistence type="predicted"/>
<keyword evidence="6" id="KW-1185">Reference proteome</keyword>
<evidence type="ECO:0000256" key="3">
    <source>
        <dbReference type="ARBA" id="ARBA00023163"/>
    </source>
</evidence>
<keyword evidence="3" id="KW-0804">Transcription</keyword>